<reference evidence="4" key="1">
    <citation type="submission" date="2019-05" db="EMBL/GenBank/DDBJ databases">
        <title>Complete genome sequencing of Absiella argi strain JCM 30884.</title>
        <authorList>
            <person name="Sakamoto M."/>
            <person name="Murakami T."/>
            <person name="Mori H."/>
        </authorList>
    </citation>
    <scope>NUCLEOTIDE SEQUENCE [LARGE SCALE GENOMIC DNA]</scope>
    <source>
        <strain evidence="4">JCM 30884</strain>
    </source>
</reference>
<dbReference type="Pfam" id="PF03354">
    <property type="entry name" value="TerL_ATPase"/>
    <property type="match status" value="1"/>
</dbReference>
<dbReference type="InterPro" id="IPR005021">
    <property type="entry name" value="Terminase_largesu-like"/>
</dbReference>
<evidence type="ECO:0000313" key="3">
    <source>
        <dbReference type="EMBL" id="BBK23882.1"/>
    </source>
</evidence>
<accession>A0A6N4TPE2</accession>
<dbReference type="InterPro" id="IPR046461">
    <property type="entry name" value="TerL_ATPase"/>
</dbReference>
<dbReference type="Proteomes" id="UP000464754">
    <property type="component" value="Chromosome"/>
</dbReference>
<proteinExistence type="predicted"/>
<dbReference type="AlphaFoldDB" id="A0A6N4TPE2"/>
<protein>
    <submittedName>
        <fullName evidence="3">Phage terminase large subunit</fullName>
    </submittedName>
</protein>
<dbReference type="KEGG" id="aarg:Aargi30884_27850"/>
<dbReference type="InterPro" id="IPR027417">
    <property type="entry name" value="P-loop_NTPase"/>
</dbReference>
<name>A0A6N4TPE2_9FIRM</name>
<dbReference type="Gene3D" id="3.40.50.300">
    <property type="entry name" value="P-loop containing nucleotide triphosphate hydrolases"/>
    <property type="match status" value="1"/>
</dbReference>
<keyword evidence="4" id="KW-1185">Reference proteome</keyword>
<dbReference type="InterPro" id="IPR046462">
    <property type="entry name" value="TerL_nuclease"/>
</dbReference>
<dbReference type="GO" id="GO:0004519">
    <property type="term" value="F:endonuclease activity"/>
    <property type="evidence" value="ECO:0007669"/>
    <property type="project" value="InterPro"/>
</dbReference>
<sequence>MKTYLEQYWDLITSGQVIVGQWLRMEMQNLINDLNDDRYIYDTTEAHKRIRFQESLCLQSKAPFYMKPVVLMPWQKAWWEAIYSFKMADTKQRRFIEGLLEIARKNGKSTMFAADGNTDLFIGQGGVSICTASNDDRQAKFIWSEIGGMRSRLDPKKTITSQNLVEIRNNLKNIDIIRLSSKTQNMDGFNFIKVYLDESHDMADDEIAEACWRAMSTHDEPLFLNCSTNGFIVDGYLDKKLDYAKKVILGEIDDIHFLPFLYEQDSEQEIWTDEASWEKSNPSIRYGVKKIAKLRRDIEVAKVDKSSRMHLLTKDFNIKQNNAQAWLTLEDYDYPVEVYSLEDFRGAYCLGAVDLSATTDLSNAKILLMKQDDKTKYVYSHYWIPESKLESSDDKAAGAKYLEWAKQGILTIHDGNEIDVSQIADWFYQLYANYEIKLYKCGYDQRYAKTFLDKMDFYNFECEMIYQNRNVMSSPMKLVEADLKARYINYNRNEMDMWCLGNASMEMDNLGNVMCVKIDNQKSRRIDGAVTLIILYEVFRRYRNDFMLMVR</sequence>
<feature type="domain" description="Terminase large subunit-like ATPase" evidence="1">
    <location>
        <begin position="73"/>
        <end position="246"/>
    </location>
</feature>
<evidence type="ECO:0000259" key="2">
    <source>
        <dbReference type="Pfam" id="PF20441"/>
    </source>
</evidence>
<dbReference type="PANTHER" id="PTHR41287">
    <property type="match status" value="1"/>
</dbReference>
<feature type="domain" description="Terminase large subunit-like endonuclease" evidence="2">
    <location>
        <begin position="251"/>
        <end position="539"/>
    </location>
</feature>
<evidence type="ECO:0000259" key="1">
    <source>
        <dbReference type="Pfam" id="PF03354"/>
    </source>
</evidence>
<dbReference type="Pfam" id="PF20441">
    <property type="entry name" value="TerL_nuclease"/>
    <property type="match status" value="1"/>
</dbReference>
<organism evidence="3 4">
    <name type="scientific">Amedibacterium intestinale</name>
    <dbReference type="NCBI Taxonomy" id="2583452"/>
    <lineage>
        <taxon>Bacteria</taxon>
        <taxon>Bacillati</taxon>
        <taxon>Bacillota</taxon>
        <taxon>Erysipelotrichia</taxon>
        <taxon>Erysipelotrichales</taxon>
        <taxon>Erysipelotrichaceae</taxon>
        <taxon>Amedibacterium</taxon>
    </lineage>
</organism>
<evidence type="ECO:0000313" key="4">
    <source>
        <dbReference type="Proteomes" id="UP000464754"/>
    </source>
</evidence>
<dbReference type="EMBL" id="AP019695">
    <property type="protein sequence ID" value="BBK23882.1"/>
    <property type="molecule type" value="Genomic_DNA"/>
</dbReference>
<dbReference type="PANTHER" id="PTHR41287:SF1">
    <property type="entry name" value="PROTEIN YMFN"/>
    <property type="match status" value="1"/>
</dbReference>
<gene>
    <name evidence="3" type="ORF">Aargi30884_27850</name>
</gene>